<dbReference type="InterPro" id="IPR011083">
    <property type="entry name" value="Phage_tail_collar_dom"/>
</dbReference>
<dbReference type="Gene3D" id="3.90.1340.10">
    <property type="entry name" value="Phage tail collar domain"/>
    <property type="match status" value="1"/>
</dbReference>
<dbReference type="Pfam" id="PF07484">
    <property type="entry name" value="Collar"/>
    <property type="match status" value="1"/>
</dbReference>
<dbReference type="KEGG" id="asoc:CB4_00935"/>
<gene>
    <name evidence="1" type="ORF">CB4_00935</name>
</gene>
<accession>A0A0U5B0H1</accession>
<sequence>MEIFMGSIIQWPMDRAPEGWKLCDGQLLPIIQYQELYSLIGNKYGGDGRTNFALPDLRGRSANPATAMNYIICINGSYPGRP</sequence>
<dbReference type="AlphaFoldDB" id="A0A0U5B0H1"/>
<dbReference type="SUPFAM" id="SSF88874">
    <property type="entry name" value="Receptor-binding domain of short tail fibre protein gp12"/>
    <property type="match status" value="1"/>
</dbReference>
<reference evidence="1 2" key="1">
    <citation type="submission" date="2015-12" db="EMBL/GenBank/DDBJ databases">
        <title>Genome sequence of Aneurinibacillus soli.</title>
        <authorList>
            <person name="Lee J.S."/>
            <person name="Lee K.C."/>
            <person name="Kim K.K."/>
            <person name="Lee B.W."/>
        </authorList>
    </citation>
    <scope>NUCLEOTIDE SEQUENCE [LARGE SCALE GENOMIC DNA]</scope>
    <source>
        <strain evidence="1 2">CB4</strain>
    </source>
</reference>
<protein>
    <submittedName>
        <fullName evidence="1">Phage Tail Collar Domain protein</fullName>
    </submittedName>
</protein>
<dbReference type="OrthoDB" id="9810174at2"/>
<dbReference type="InterPro" id="IPR037053">
    <property type="entry name" value="Phage_tail_collar_dom_sf"/>
</dbReference>
<proteinExistence type="predicted"/>
<evidence type="ECO:0000313" key="2">
    <source>
        <dbReference type="Proteomes" id="UP000217696"/>
    </source>
</evidence>
<evidence type="ECO:0000313" key="1">
    <source>
        <dbReference type="EMBL" id="BAU26767.1"/>
    </source>
</evidence>
<dbReference type="EMBL" id="AP017312">
    <property type="protein sequence ID" value="BAU26767.1"/>
    <property type="molecule type" value="Genomic_DNA"/>
</dbReference>
<keyword evidence="2" id="KW-1185">Reference proteome</keyword>
<dbReference type="RefSeq" id="WP_096463780.1">
    <property type="nucleotide sequence ID" value="NZ_AP017312.1"/>
</dbReference>
<organism evidence="1 2">
    <name type="scientific">Aneurinibacillus soli</name>
    <dbReference type="NCBI Taxonomy" id="1500254"/>
    <lineage>
        <taxon>Bacteria</taxon>
        <taxon>Bacillati</taxon>
        <taxon>Bacillota</taxon>
        <taxon>Bacilli</taxon>
        <taxon>Bacillales</taxon>
        <taxon>Paenibacillaceae</taxon>
        <taxon>Aneurinibacillus group</taxon>
        <taxon>Aneurinibacillus</taxon>
    </lineage>
</organism>
<dbReference type="Proteomes" id="UP000217696">
    <property type="component" value="Chromosome"/>
</dbReference>
<name>A0A0U5B0H1_9BACL</name>